<accession>A0A1T5HJQ4</accession>
<evidence type="ECO:0000313" key="6">
    <source>
        <dbReference type="Proteomes" id="UP000190897"/>
    </source>
</evidence>
<keyword evidence="1 3" id="KW-0597">Phosphoprotein</keyword>
<organism evidence="5 6">
    <name type="scientific">Dyadobacter psychrophilus</name>
    <dbReference type="NCBI Taxonomy" id="651661"/>
    <lineage>
        <taxon>Bacteria</taxon>
        <taxon>Pseudomonadati</taxon>
        <taxon>Bacteroidota</taxon>
        <taxon>Cytophagia</taxon>
        <taxon>Cytophagales</taxon>
        <taxon>Spirosomataceae</taxon>
        <taxon>Dyadobacter</taxon>
    </lineage>
</organism>
<dbReference type="PANTHER" id="PTHR44591:SF14">
    <property type="entry name" value="PROTEIN PILG"/>
    <property type="match status" value="1"/>
</dbReference>
<sequence>MGNKALFVLIDDDTDDYEIFKMAISDVNKPLQSLYFPDCESALAHFSQQSVTAPGYVFVDINLPKTSGEECLQQLQRLKAFDDPCIVMYSSSIPEEYKPRLKKIGVNKFIEKTGSIPLLVDEIQHLMLAG</sequence>
<evidence type="ECO:0000256" key="2">
    <source>
        <dbReference type="ARBA" id="ARBA00023012"/>
    </source>
</evidence>
<feature type="domain" description="Response regulatory" evidence="4">
    <location>
        <begin position="6"/>
        <end position="127"/>
    </location>
</feature>
<dbReference type="GO" id="GO:0000160">
    <property type="term" value="P:phosphorelay signal transduction system"/>
    <property type="evidence" value="ECO:0007669"/>
    <property type="project" value="UniProtKB-KW"/>
</dbReference>
<feature type="modified residue" description="4-aspartylphosphate" evidence="3">
    <location>
        <position position="60"/>
    </location>
</feature>
<dbReference type="Pfam" id="PF00072">
    <property type="entry name" value="Response_reg"/>
    <property type="match status" value="1"/>
</dbReference>
<dbReference type="RefSeq" id="WP_141110452.1">
    <property type="nucleotide sequence ID" value="NZ_FUZA01000023.1"/>
</dbReference>
<dbReference type="AlphaFoldDB" id="A0A1T5HJQ4"/>
<evidence type="ECO:0000256" key="3">
    <source>
        <dbReference type="PROSITE-ProRule" id="PRU00169"/>
    </source>
</evidence>
<dbReference type="Gene3D" id="3.40.50.2300">
    <property type="match status" value="1"/>
</dbReference>
<dbReference type="InterPro" id="IPR050595">
    <property type="entry name" value="Bact_response_regulator"/>
</dbReference>
<evidence type="ECO:0000256" key="1">
    <source>
        <dbReference type="ARBA" id="ARBA00022553"/>
    </source>
</evidence>
<dbReference type="InterPro" id="IPR011006">
    <property type="entry name" value="CheY-like_superfamily"/>
</dbReference>
<keyword evidence="2" id="KW-0902">Two-component regulatory system</keyword>
<dbReference type="InterPro" id="IPR001789">
    <property type="entry name" value="Sig_transdc_resp-reg_receiver"/>
</dbReference>
<dbReference type="EMBL" id="FUZA01000023">
    <property type="protein sequence ID" value="SKC20923.1"/>
    <property type="molecule type" value="Genomic_DNA"/>
</dbReference>
<dbReference type="Proteomes" id="UP000190897">
    <property type="component" value="Unassembled WGS sequence"/>
</dbReference>
<dbReference type="STRING" id="651661.SAMN05660293_05746"/>
<evidence type="ECO:0000259" key="4">
    <source>
        <dbReference type="PROSITE" id="PS50110"/>
    </source>
</evidence>
<keyword evidence="6" id="KW-1185">Reference proteome</keyword>
<evidence type="ECO:0000313" key="5">
    <source>
        <dbReference type="EMBL" id="SKC20923.1"/>
    </source>
</evidence>
<dbReference type="PROSITE" id="PS50110">
    <property type="entry name" value="RESPONSE_REGULATORY"/>
    <property type="match status" value="1"/>
</dbReference>
<reference evidence="6" key="1">
    <citation type="submission" date="2017-02" db="EMBL/GenBank/DDBJ databases">
        <authorList>
            <person name="Varghese N."/>
            <person name="Submissions S."/>
        </authorList>
    </citation>
    <scope>NUCLEOTIDE SEQUENCE [LARGE SCALE GENOMIC DNA]</scope>
    <source>
        <strain evidence="6">DSM 22270</strain>
    </source>
</reference>
<name>A0A1T5HJQ4_9BACT</name>
<dbReference type="PANTHER" id="PTHR44591">
    <property type="entry name" value="STRESS RESPONSE REGULATOR PROTEIN 1"/>
    <property type="match status" value="1"/>
</dbReference>
<proteinExistence type="predicted"/>
<protein>
    <submittedName>
        <fullName evidence="5">Response regulator receiver domain-containing protein</fullName>
    </submittedName>
</protein>
<dbReference type="SMART" id="SM00448">
    <property type="entry name" value="REC"/>
    <property type="match status" value="1"/>
</dbReference>
<dbReference type="SUPFAM" id="SSF52172">
    <property type="entry name" value="CheY-like"/>
    <property type="match status" value="1"/>
</dbReference>
<dbReference type="OrthoDB" id="7631574at2"/>
<gene>
    <name evidence="5" type="ORF">SAMN05660293_05746</name>
</gene>